<proteinExistence type="predicted"/>
<evidence type="ECO:0000313" key="3">
    <source>
        <dbReference type="Proteomes" id="UP000298358"/>
    </source>
</evidence>
<feature type="transmembrane region" description="Helical" evidence="1">
    <location>
        <begin position="21"/>
        <end position="42"/>
    </location>
</feature>
<dbReference type="Proteomes" id="UP000298358">
    <property type="component" value="Unassembled WGS sequence"/>
</dbReference>
<keyword evidence="1" id="KW-1133">Transmembrane helix</keyword>
<sequence length="108" mass="10996">MTTLPSPRLPARPSRPHVGSMVITPAQVAAGIAVFGLLYALYPLLFVHGVAHMGVMLGLAIAGFAGTVAIVLGGIGVFFGSSRRRGLVCIAVGAFAPLATLAAILLFL</sequence>
<reference evidence="2 3" key="1">
    <citation type="submission" date="2019-03" db="EMBL/GenBank/DDBJ databases">
        <title>Diversity of the mouse oral microbiome.</title>
        <authorList>
            <person name="Joseph S."/>
            <person name="Aduse-Opoku J."/>
            <person name="Curtis M."/>
            <person name="Wade W."/>
            <person name="Hashim A."/>
        </authorList>
    </citation>
    <scope>NUCLEOTIDE SEQUENCE [LARGE SCALE GENOMIC DNA]</scope>
    <source>
        <strain evidence="2 3">P1012</strain>
    </source>
</reference>
<keyword evidence="1" id="KW-0472">Membrane</keyword>
<feature type="transmembrane region" description="Helical" evidence="1">
    <location>
        <begin position="86"/>
        <end position="107"/>
    </location>
</feature>
<accession>A0A4Y9FVI6</accession>
<dbReference type="RefSeq" id="WP_135114983.1">
    <property type="nucleotide sequence ID" value="NZ_BAAANG010000001.1"/>
</dbReference>
<name>A0A4Y9FVI6_9MICO</name>
<feature type="transmembrane region" description="Helical" evidence="1">
    <location>
        <begin position="54"/>
        <end position="79"/>
    </location>
</feature>
<comment type="caution">
    <text evidence="2">The sequence shown here is derived from an EMBL/GenBank/DDBJ whole genome shotgun (WGS) entry which is preliminary data.</text>
</comment>
<keyword evidence="1" id="KW-0812">Transmembrane</keyword>
<organism evidence="2 3">
    <name type="scientific">Microbacterium paludicola</name>
    <dbReference type="NCBI Taxonomy" id="300019"/>
    <lineage>
        <taxon>Bacteria</taxon>
        <taxon>Bacillati</taxon>
        <taxon>Actinomycetota</taxon>
        <taxon>Actinomycetes</taxon>
        <taxon>Micrococcales</taxon>
        <taxon>Microbacteriaceae</taxon>
        <taxon>Microbacterium</taxon>
    </lineage>
</organism>
<dbReference type="EMBL" id="SPQB01000031">
    <property type="protein sequence ID" value="TFU32237.1"/>
    <property type="molecule type" value="Genomic_DNA"/>
</dbReference>
<evidence type="ECO:0000256" key="1">
    <source>
        <dbReference type="SAM" id="Phobius"/>
    </source>
</evidence>
<dbReference type="AlphaFoldDB" id="A0A4Y9FVI6"/>
<protein>
    <submittedName>
        <fullName evidence="2">Uncharacterized protein</fullName>
    </submittedName>
</protein>
<keyword evidence="3" id="KW-1185">Reference proteome</keyword>
<gene>
    <name evidence="2" type="ORF">E4U02_11505</name>
</gene>
<evidence type="ECO:0000313" key="2">
    <source>
        <dbReference type="EMBL" id="TFU32237.1"/>
    </source>
</evidence>